<dbReference type="RefSeq" id="WP_404547551.1">
    <property type="nucleotide sequence ID" value="NZ_JADIKJ010000012.1"/>
</dbReference>
<dbReference type="PANTHER" id="PTHR33361">
    <property type="entry name" value="GLR0591 PROTEIN"/>
    <property type="match status" value="1"/>
</dbReference>
<comment type="caution">
    <text evidence="2">The sequence shown here is derived from an EMBL/GenBank/DDBJ whole genome shotgun (WGS) entry which is preliminary data.</text>
</comment>
<keyword evidence="3" id="KW-1185">Reference proteome</keyword>
<dbReference type="Proteomes" id="UP001620461">
    <property type="component" value="Unassembled WGS sequence"/>
</dbReference>
<evidence type="ECO:0000256" key="1">
    <source>
        <dbReference type="SAM" id="SignalP"/>
    </source>
</evidence>
<gene>
    <name evidence="2" type="ORF">ISP15_11810</name>
</gene>
<reference evidence="2 3" key="1">
    <citation type="submission" date="2020-10" db="EMBL/GenBank/DDBJ databases">
        <title>Phylogeny of dyella-like bacteria.</title>
        <authorList>
            <person name="Fu J."/>
        </authorList>
    </citation>
    <scope>NUCLEOTIDE SEQUENCE [LARGE SCALE GENOMIC DNA]</scope>
    <source>
        <strain evidence="2 3">JP1</strain>
    </source>
</reference>
<dbReference type="InterPro" id="IPR010281">
    <property type="entry name" value="DUF885"/>
</dbReference>
<sequence length="594" mass="66437">MSKRLALTAAIALAVAGSAHAQSMQTPAWVARSNADAQTLLDVTARFTPEAATQLGMTGYDGKVTDLKPDSDARMRAAYVDARSKLRATLATEQDTNVRQDLQIMIHAADLQIEGIELNDKYLLPYQDVGQLIFNGEFSLLRDEVAANRRPFARERLQCYVGQAPGCTPITKLAEAQTVAQLANRPLLGPYKGNVDQQLANTQRYVQGVRQLFAKYKLDDARSKAALDAMDAQLKDYDAWVRSTIVPRERTDFRLPKPLYVFSLKQVGIDIPPEALIKQAQLEFVELRSAMQMMAPTVARAEGFSATDYRDVIKALKQQQLGKDDVVPWYHQVIGQIQDIIRREHIVTLPQREMQMRLASDAETANVPAPHMDPPPLIDNHGERGTFVLTMGNPSGHAHAADTYDDFTFKAAAWPLTAHEGRPGHELQYAAMVERGVSLARSLFAFNSVNVEGWALYAESEMLPYEPPAGQFTTLQFRLMRAARAFLDPMLNLGLITRARAHDVLRYDVGLSEAMTREELDRFTFDSPGQATAYFYGYMRLQQLRLETELALGKDFNRQAFNDFIIAQGLLPPDELAEAVRTQFIAQQPPQPPR</sequence>
<evidence type="ECO:0000313" key="3">
    <source>
        <dbReference type="Proteomes" id="UP001620461"/>
    </source>
</evidence>
<evidence type="ECO:0000313" key="2">
    <source>
        <dbReference type="EMBL" id="MFK2901024.1"/>
    </source>
</evidence>
<dbReference type="PANTHER" id="PTHR33361:SF2">
    <property type="entry name" value="DUF885 DOMAIN-CONTAINING PROTEIN"/>
    <property type="match status" value="1"/>
</dbReference>
<feature type="chain" id="PRO_5045145128" evidence="1">
    <location>
        <begin position="22"/>
        <end position="594"/>
    </location>
</feature>
<keyword evidence="1" id="KW-0732">Signal</keyword>
<proteinExistence type="predicted"/>
<organism evidence="2 3">
    <name type="scientific">Dyella jejuensis</name>
    <dbReference type="NCBI Taxonomy" id="1432009"/>
    <lineage>
        <taxon>Bacteria</taxon>
        <taxon>Pseudomonadati</taxon>
        <taxon>Pseudomonadota</taxon>
        <taxon>Gammaproteobacteria</taxon>
        <taxon>Lysobacterales</taxon>
        <taxon>Rhodanobacteraceae</taxon>
        <taxon>Dyella</taxon>
    </lineage>
</organism>
<feature type="signal peptide" evidence="1">
    <location>
        <begin position="1"/>
        <end position="21"/>
    </location>
</feature>
<name>A0ABW8JIS8_9GAMM</name>
<dbReference type="EMBL" id="JADIKJ010000012">
    <property type="protein sequence ID" value="MFK2901024.1"/>
    <property type="molecule type" value="Genomic_DNA"/>
</dbReference>
<dbReference type="Pfam" id="PF05960">
    <property type="entry name" value="DUF885"/>
    <property type="match status" value="1"/>
</dbReference>
<accession>A0ABW8JIS8</accession>
<protein>
    <submittedName>
        <fullName evidence="2">DUF885 domain-containing protein</fullName>
    </submittedName>
</protein>